<keyword evidence="4 7" id="KW-0812">Transmembrane</keyword>
<keyword evidence="6 7" id="KW-0472">Membrane</keyword>
<evidence type="ECO:0000256" key="6">
    <source>
        <dbReference type="ARBA" id="ARBA00023136"/>
    </source>
</evidence>
<evidence type="ECO:0000313" key="8">
    <source>
        <dbReference type="EMBL" id="KKP87878.1"/>
    </source>
</evidence>
<dbReference type="Proteomes" id="UP000034316">
    <property type="component" value="Unassembled WGS sequence"/>
</dbReference>
<dbReference type="InterPro" id="IPR007341">
    <property type="entry name" value="Transgly_assoc"/>
</dbReference>
<dbReference type="GO" id="GO:0005886">
    <property type="term" value="C:plasma membrane"/>
    <property type="evidence" value="ECO:0007669"/>
    <property type="project" value="UniProtKB-SubCell"/>
</dbReference>
<comment type="subcellular location">
    <subcellularLocation>
        <location evidence="1">Cell membrane</location>
        <topology evidence="1">Multi-pass membrane protein</topology>
    </subcellularLocation>
</comment>
<organism evidence="8 9">
    <name type="scientific">Berkelbacteria bacterium GW2011_GWA2_35_9</name>
    <dbReference type="NCBI Taxonomy" id="1618333"/>
    <lineage>
        <taxon>Bacteria</taxon>
        <taxon>Candidatus Berkelbacteria</taxon>
    </lineage>
</organism>
<dbReference type="STRING" id="1618333.UR93_C0029G0004"/>
<dbReference type="AlphaFoldDB" id="A0A0G0D3G0"/>
<evidence type="ECO:0000256" key="1">
    <source>
        <dbReference type="ARBA" id="ARBA00004651"/>
    </source>
</evidence>
<keyword evidence="3" id="KW-1003">Cell membrane</keyword>
<dbReference type="PANTHER" id="PTHR33884:SF3">
    <property type="entry name" value="UPF0410 PROTEIN YMGE"/>
    <property type="match status" value="1"/>
</dbReference>
<sequence length="88" mass="9034">MGWIVTIIVGGVIGWLASMMMNTDEQQGALANVGIGIVGSLLGAWLIGDVLRVGSATSAGSLSIWGVIWGVVGAIVLIVILKAFKVLK</sequence>
<comment type="caution">
    <text evidence="8">The sequence shown here is derived from an EMBL/GenBank/DDBJ whole genome shotgun (WGS) entry which is preliminary data.</text>
</comment>
<evidence type="ECO:0000256" key="3">
    <source>
        <dbReference type="ARBA" id="ARBA00022475"/>
    </source>
</evidence>
<feature type="transmembrane region" description="Helical" evidence="7">
    <location>
        <begin position="62"/>
        <end position="84"/>
    </location>
</feature>
<evidence type="ECO:0000256" key="5">
    <source>
        <dbReference type="ARBA" id="ARBA00022989"/>
    </source>
</evidence>
<accession>A0A0G0D3G0</accession>
<dbReference type="PANTHER" id="PTHR33884">
    <property type="entry name" value="UPF0410 PROTEIN YMGE"/>
    <property type="match status" value="1"/>
</dbReference>
<name>A0A0G0D3G0_9BACT</name>
<dbReference type="EMBL" id="LBRB01000029">
    <property type="protein sequence ID" value="KKP87878.1"/>
    <property type="molecule type" value="Genomic_DNA"/>
</dbReference>
<protein>
    <recommendedName>
        <fullName evidence="10">Transglycosylase-associated protein</fullName>
    </recommendedName>
</protein>
<feature type="transmembrane region" description="Helical" evidence="7">
    <location>
        <begin position="29"/>
        <end position="47"/>
    </location>
</feature>
<gene>
    <name evidence="8" type="ORF">UR93_C0029G0004</name>
</gene>
<keyword evidence="5 7" id="KW-1133">Transmembrane helix</keyword>
<reference evidence="8 9" key="1">
    <citation type="journal article" date="2015" name="Nature">
        <title>rRNA introns, odd ribosomes, and small enigmatic genomes across a large radiation of phyla.</title>
        <authorList>
            <person name="Brown C.T."/>
            <person name="Hug L.A."/>
            <person name="Thomas B.C."/>
            <person name="Sharon I."/>
            <person name="Castelle C.J."/>
            <person name="Singh A."/>
            <person name="Wilkins M.J."/>
            <person name="Williams K.H."/>
            <person name="Banfield J.F."/>
        </authorList>
    </citation>
    <scope>NUCLEOTIDE SEQUENCE [LARGE SCALE GENOMIC DNA]</scope>
</reference>
<evidence type="ECO:0000313" key="9">
    <source>
        <dbReference type="Proteomes" id="UP000034316"/>
    </source>
</evidence>
<evidence type="ECO:0008006" key="10">
    <source>
        <dbReference type="Google" id="ProtNLM"/>
    </source>
</evidence>
<proteinExistence type="inferred from homology"/>
<comment type="similarity">
    <text evidence="2">Belongs to the UPF0410 family.</text>
</comment>
<evidence type="ECO:0000256" key="4">
    <source>
        <dbReference type="ARBA" id="ARBA00022692"/>
    </source>
</evidence>
<evidence type="ECO:0000256" key="2">
    <source>
        <dbReference type="ARBA" id="ARBA00011006"/>
    </source>
</evidence>
<feature type="transmembrane region" description="Helical" evidence="7">
    <location>
        <begin position="6"/>
        <end position="22"/>
    </location>
</feature>
<evidence type="ECO:0000256" key="7">
    <source>
        <dbReference type="SAM" id="Phobius"/>
    </source>
</evidence>